<evidence type="ECO:0000259" key="6">
    <source>
        <dbReference type="Pfam" id="PF25967"/>
    </source>
</evidence>
<sequence length="385" mass="40514">MTVRPRFLTLGTLILLTACGSGEAPQAQPPEIGVLTLKAESATLTTELPGRITAVETSEVRPQISGVIRKRLFTEGSMVQAGQVLYEIEDAPYRAALGTAQGNLAQAQATIASTRAQAERYRSLVGINAVSRQELDNAEAAAKQAAASVAAQKASVQAAQVNLGFTRIRAPISGQIGRSLYTVGALVQAGQADALATIQRTDRVYVDVTQSAAQLLDLKEALRSGSISREGAEGADVQLILPNGKTYPITGRLQFSEVTVDPQSGGVTLRASFPNPDGMLLPGMYVRARLVEGVKRQAILAPQQGISRDPRGRATALVVNAQNKVEQRQVTAERAIGDKWVVSDGLKAGDRLVVEGPIGLQPGTQVKPRAPRQITAAATAGKSGN</sequence>
<dbReference type="EMBL" id="JACIDT010000015">
    <property type="protein sequence ID" value="MBB3927752.1"/>
    <property type="molecule type" value="Genomic_DNA"/>
</dbReference>
<dbReference type="GO" id="GO:0046677">
    <property type="term" value="P:response to antibiotic"/>
    <property type="evidence" value="ECO:0007669"/>
    <property type="project" value="TreeGrafter"/>
</dbReference>
<dbReference type="SUPFAM" id="SSF111369">
    <property type="entry name" value="HlyD-like secretion proteins"/>
    <property type="match status" value="1"/>
</dbReference>
<evidence type="ECO:0000256" key="2">
    <source>
        <dbReference type="ARBA" id="ARBA00009477"/>
    </source>
</evidence>
<comment type="caution">
    <text evidence="7">The sequence shown here is derived from an EMBL/GenBank/DDBJ whole genome shotgun (WGS) entry which is preliminary data.</text>
</comment>
<dbReference type="AlphaFoldDB" id="A0A7W6BMB3"/>
<comment type="subcellular location">
    <subcellularLocation>
        <location evidence="1">Cell envelope</location>
    </subcellularLocation>
</comment>
<dbReference type="InterPro" id="IPR058625">
    <property type="entry name" value="MdtA-like_BSH"/>
</dbReference>
<feature type="domain" description="Multidrug resistance protein MdtA-like beta-barrel" evidence="5">
    <location>
        <begin position="204"/>
        <end position="293"/>
    </location>
</feature>
<dbReference type="PANTHER" id="PTHR30158">
    <property type="entry name" value="ACRA/E-RELATED COMPONENT OF DRUG EFFLUX TRANSPORTER"/>
    <property type="match status" value="1"/>
</dbReference>
<evidence type="ECO:0000313" key="7">
    <source>
        <dbReference type="EMBL" id="MBB3927752.1"/>
    </source>
</evidence>
<feature type="domain" description="Multidrug resistance protein MdtA-like barrel-sandwich hybrid" evidence="4">
    <location>
        <begin position="57"/>
        <end position="199"/>
    </location>
</feature>
<dbReference type="Proteomes" id="UP000571950">
    <property type="component" value="Unassembled WGS sequence"/>
</dbReference>
<name>A0A7W6BMB3_9SPHN</name>
<reference evidence="7 8" key="1">
    <citation type="submission" date="2020-08" db="EMBL/GenBank/DDBJ databases">
        <title>Genomic Encyclopedia of Type Strains, Phase IV (KMG-IV): sequencing the most valuable type-strain genomes for metagenomic binning, comparative biology and taxonomic classification.</title>
        <authorList>
            <person name="Goeker M."/>
        </authorList>
    </citation>
    <scope>NUCLEOTIDE SEQUENCE [LARGE SCALE GENOMIC DNA]</scope>
    <source>
        <strain evidence="7 8">DSM 26189</strain>
    </source>
</reference>
<accession>A0A7W6BMB3</accession>
<dbReference type="NCBIfam" id="TIGR01730">
    <property type="entry name" value="RND_mfp"/>
    <property type="match status" value="1"/>
</dbReference>
<protein>
    <submittedName>
        <fullName evidence="7">Membrane fusion protein (Multidrug efflux system)</fullName>
    </submittedName>
</protein>
<dbReference type="Pfam" id="PF25917">
    <property type="entry name" value="BSH_RND"/>
    <property type="match status" value="1"/>
</dbReference>
<dbReference type="GO" id="GO:0005886">
    <property type="term" value="C:plasma membrane"/>
    <property type="evidence" value="ECO:0007669"/>
    <property type="project" value="UniProtKB-SubCell"/>
</dbReference>
<gene>
    <name evidence="7" type="ORF">GGR43_003489</name>
</gene>
<dbReference type="RefSeq" id="WP_188073222.1">
    <property type="nucleotide sequence ID" value="NZ_BSPS01000082.1"/>
</dbReference>
<dbReference type="GO" id="GO:0022857">
    <property type="term" value="F:transmembrane transporter activity"/>
    <property type="evidence" value="ECO:0007669"/>
    <property type="project" value="InterPro"/>
</dbReference>
<evidence type="ECO:0000259" key="4">
    <source>
        <dbReference type="Pfam" id="PF25917"/>
    </source>
</evidence>
<evidence type="ECO:0000313" key="8">
    <source>
        <dbReference type="Proteomes" id="UP000571950"/>
    </source>
</evidence>
<dbReference type="InterPro" id="IPR006143">
    <property type="entry name" value="RND_pump_MFP"/>
</dbReference>
<organism evidence="7 8">
    <name type="scientific">Sphingobium jiangsuense</name>
    <dbReference type="NCBI Taxonomy" id="870476"/>
    <lineage>
        <taxon>Bacteria</taxon>
        <taxon>Pseudomonadati</taxon>
        <taxon>Pseudomonadota</taxon>
        <taxon>Alphaproteobacteria</taxon>
        <taxon>Sphingomonadales</taxon>
        <taxon>Sphingomonadaceae</taxon>
        <taxon>Sphingobium</taxon>
    </lineage>
</organism>
<dbReference type="Pfam" id="PF25876">
    <property type="entry name" value="HH_MFP_RND"/>
    <property type="match status" value="1"/>
</dbReference>
<dbReference type="Gene3D" id="2.40.50.100">
    <property type="match status" value="1"/>
</dbReference>
<dbReference type="Gene3D" id="1.10.287.470">
    <property type="entry name" value="Helix hairpin bin"/>
    <property type="match status" value="1"/>
</dbReference>
<dbReference type="Pfam" id="PF25944">
    <property type="entry name" value="Beta-barrel_RND"/>
    <property type="match status" value="1"/>
</dbReference>
<evidence type="ECO:0000259" key="5">
    <source>
        <dbReference type="Pfam" id="PF25944"/>
    </source>
</evidence>
<dbReference type="PANTHER" id="PTHR30158:SF3">
    <property type="entry name" value="MULTIDRUG EFFLUX PUMP SUBUNIT ACRA-RELATED"/>
    <property type="match status" value="1"/>
</dbReference>
<evidence type="ECO:0000256" key="1">
    <source>
        <dbReference type="ARBA" id="ARBA00004196"/>
    </source>
</evidence>
<feature type="domain" description="Multidrug resistance protein MdtA-like C-terminal permuted SH3" evidence="6">
    <location>
        <begin position="297"/>
        <end position="356"/>
    </location>
</feature>
<dbReference type="Gene3D" id="2.40.420.20">
    <property type="match status" value="1"/>
</dbReference>
<evidence type="ECO:0000259" key="3">
    <source>
        <dbReference type="Pfam" id="PF25876"/>
    </source>
</evidence>
<proteinExistence type="inferred from homology"/>
<keyword evidence="8" id="KW-1185">Reference proteome</keyword>
<dbReference type="InterPro" id="IPR058626">
    <property type="entry name" value="MdtA-like_b-barrel"/>
</dbReference>
<comment type="similarity">
    <text evidence="2">Belongs to the membrane fusion protein (MFP) (TC 8.A.1) family.</text>
</comment>
<dbReference type="Gene3D" id="2.40.30.170">
    <property type="match status" value="1"/>
</dbReference>
<dbReference type="InterPro" id="IPR058624">
    <property type="entry name" value="MdtA-like_HH"/>
</dbReference>
<dbReference type="Pfam" id="PF25967">
    <property type="entry name" value="RND-MFP_C"/>
    <property type="match status" value="1"/>
</dbReference>
<dbReference type="PROSITE" id="PS51257">
    <property type="entry name" value="PROKAR_LIPOPROTEIN"/>
    <property type="match status" value="1"/>
</dbReference>
<dbReference type="FunFam" id="2.40.420.20:FF:000001">
    <property type="entry name" value="Efflux RND transporter periplasmic adaptor subunit"/>
    <property type="match status" value="1"/>
</dbReference>
<feature type="domain" description="Multidrug resistance protein MdtA-like alpha-helical hairpin" evidence="3">
    <location>
        <begin position="98"/>
        <end position="166"/>
    </location>
</feature>
<dbReference type="InterPro" id="IPR058627">
    <property type="entry name" value="MdtA-like_C"/>
</dbReference>